<evidence type="ECO:0000256" key="4">
    <source>
        <dbReference type="ARBA" id="ARBA00022722"/>
    </source>
</evidence>
<evidence type="ECO:0000256" key="1">
    <source>
        <dbReference type="ARBA" id="ARBA00001968"/>
    </source>
</evidence>
<dbReference type="GO" id="GO:0004518">
    <property type="term" value="F:nuclease activity"/>
    <property type="evidence" value="ECO:0007669"/>
    <property type="project" value="UniProtKB-KW"/>
</dbReference>
<evidence type="ECO:0000256" key="7">
    <source>
        <dbReference type="ARBA" id="ARBA00023242"/>
    </source>
</evidence>
<comment type="cofactor">
    <cofactor evidence="1">
        <name>a divalent metal cation</name>
        <dbReference type="ChEBI" id="CHEBI:60240"/>
    </cofactor>
</comment>
<evidence type="ECO:0000256" key="5">
    <source>
        <dbReference type="ARBA" id="ARBA00022723"/>
    </source>
</evidence>
<dbReference type="InterPro" id="IPR027806">
    <property type="entry name" value="HARBI1_dom"/>
</dbReference>
<dbReference type="AlphaFoldDB" id="G3MSI3"/>
<accession>G3MSI3</accession>
<protein>
    <recommendedName>
        <fullName evidence="8">DDE Tnp4 domain-containing protein</fullName>
    </recommendedName>
</protein>
<evidence type="ECO:0000259" key="8">
    <source>
        <dbReference type="Pfam" id="PF13359"/>
    </source>
</evidence>
<dbReference type="PANTHER" id="PTHR22930:SF269">
    <property type="entry name" value="NUCLEASE HARBI1-LIKE PROTEIN"/>
    <property type="match status" value="1"/>
</dbReference>
<name>G3MSI3_AMBMU</name>
<keyword evidence="6" id="KW-0378">Hydrolase</keyword>
<reference evidence="9" key="1">
    <citation type="journal article" date="2011" name="PLoS ONE">
        <title>A deep insight into the sialotranscriptome of the gulf coast tick, Amblyomma maculatum.</title>
        <authorList>
            <person name="Karim S."/>
            <person name="Singh P."/>
            <person name="Ribeiro J.M."/>
        </authorList>
    </citation>
    <scope>NUCLEOTIDE SEQUENCE</scope>
    <source>
        <tissue evidence="9">Salivary gland</tissue>
    </source>
</reference>
<dbReference type="Pfam" id="PF13359">
    <property type="entry name" value="DDE_Tnp_4"/>
    <property type="match status" value="1"/>
</dbReference>
<feature type="domain" description="DDE Tnp4" evidence="8">
    <location>
        <begin position="182"/>
        <end position="347"/>
    </location>
</feature>
<dbReference type="EMBL" id="JO844834">
    <property type="protein sequence ID" value="AEO36451.1"/>
    <property type="molecule type" value="mRNA"/>
</dbReference>
<comment type="subcellular location">
    <subcellularLocation>
        <location evidence="2">Nucleus</location>
    </subcellularLocation>
</comment>
<evidence type="ECO:0000256" key="2">
    <source>
        <dbReference type="ARBA" id="ARBA00004123"/>
    </source>
</evidence>
<organism evidence="9">
    <name type="scientific">Amblyomma maculatum</name>
    <name type="common">Gulf Coast tick</name>
    <dbReference type="NCBI Taxonomy" id="34609"/>
    <lineage>
        <taxon>Eukaryota</taxon>
        <taxon>Metazoa</taxon>
        <taxon>Ecdysozoa</taxon>
        <taxon>Arthropoda</taxon>
        <taxon>Chelicerata</taxon>
        <taxon>Arachnida</taxon>
        <taxon>Acari</taxon>
        <taxon>Parasitiformes</taxon>
        <taxon>Ixodida</taxon>
        <taxon>Ixodoidea</taxon>
        <taxon>Ixodidae</taxon>
        <taxon>Amblyomminae</taxon>
        <taxon>Amblyomma</taxon>
    </lineage>
</organism>
<keyword evidence="7" id="KW-0539">Nucleus</keyword>
<evidence type="ECO:0000313" key="9">
    <source>
        <dbReference type="EMBL" id="AEO36451.1"/>
    </source>
</evidence>
<evidence type="ECO:0000256" key="6">
    <source>
        <dbReference type="ARBA" id="ARBA00022801"/>
    </source>
</evidence>
<dbReference type="PANTHER" id="PTHR22930">
    <property type="match status" value="1"/>
</dbReference>
<dbReference type="InterPro" id="IPR045249">
    <property type="entry name" value="HARBI1-like"/>
</dbReference>
<keyword evidence="5" id="KW-0479">Metal-binding</keyword>
<keyword evidence="4" id="KW-0540">Nuclease</keyword>
<comment type="similarity">
    <text evidence="3">Belongs to the HARBI1 family.</text>
</comment>
<dbReference type="GO" id="GO:0016787">
    <property type="term" value="F:hydrolase activity"/>
    <property type="evidence" value="ECO:0007669"/>
    <property type="project" value="UniProtKB-KW"/>
</dbReference>
<sequence>MAPVSKRLLAEVEALQAQNELIIVYALNRRRRRRNRRMWVRQIFLDRAVDGDFHNLFAKLRAGDTALFYNFVRMSPQQFDFLESLVKPLIQVQETPLRESLSSAERLAITLRFLASGNSYQSLAYSFRVGKSTISQLVPEVCIAIWKVLKPRVLRQPDHRQLKAIADEFMWKWNFPNCVGAIDGKHIHLDAPPNSGSMYFNYKRSFSINLMASCDAGYRFTSVYIGAFGSESDGGVFSACGLGEIVESAPQTFPSPVALSNNGPELPFVMVADDAFPLKHNLMKPYPGVQPPNTPKRVYNYRLSRARRCIENAFGILCARWRVLRNRMSLLPKNAVAVSAACCCLHNYLMQEGRLPGGYCPPQFGDTTNSAGAVMPGEWRNGTEPLPQIPRQGSNAYSKKASEVRDFFAAYFHGEGSVSWQWV</sequence>
<dbReference type="GO" id="GO:0005634">
    <property type="term" value="C:nucleus"/>
    <property type="evidence" value="ECO:0007669"/>
    <property type="project" value="UniProtKB-SubCell"/>
</dbReference>
<evidence type="ECO:0000256" key="3">
    <source>
        <dbReference type="ARBA" id="ARBA00006958"/>
    </source>
</evidence>
<dbReference type="GO" id="GO:0046872">
    <property type="term" value="F:metal ion binding"/>
    <property type="evidence" value="ECO:0007669"/>
    <property type="project" value="UniProtKB-KW"/>
</dbReference>
<proteinExistence type="evidence at transcript level"/>